<dbReference type="Proteomes" id="UP000823909">
    <property type="component" value="Unassembled WGS sequence"/>
</dbReference>
<keyword evidence="3" id="KW-0547">Nucleotide-binding</keyword>
<feature type="domain" description="AAA" evidence="1">
    <location>
        <begin position="52"/>
        <end position="182"/>
    </location>
</feature>
<reference evidence="3" key="2">
    <citation type="submission" date="2021-04" db="EMBL/GenBank/DDBJ databases">
        <authorList>
            <person name="Gilroy R."/>
        </authorList>
    </citation>
    <scope>NUCLEOTIDE SEQUENCE</scope>
    <source>
        <strain evidence="3">ChiBcec15-3976</strain>
    </source>
</reference>
<evidence type="ECO:0000259" key="1">
    <source>
        <dbReference type="Pfam" id="PF13173"/>
    </source>
</evidence>
<dbReference type="SUPFAM" id="SSF52540">
    <property type="entry name" value="P-loop containing nucleoside triphosphate hydrolases"/>
    <property type="match status" value="1"/>
</dbReference>
<keyword evidence="3" id="KW-0067">ATP-binding</keyword>
<dbReference type="AlphaFoldDB" id="A0A9D2RES5"/>
<accession>A0A9D2RES5</accession>
<dbReference type="PANTHER" id="PTHR33295:SF18">
    <property type="entry name" value="AAA+ ATPASE DOMAIN-CONTAINING PROTEIN"/>
    <property type="match status" value="1"/>
</dbReference>
<protein>
    <submittedName>
        <fullName evidence="3">ATP-binding protein</fullName>
    </submittedName>
</protein>
<dbReference type="PANTHER" id="PTHR33295">
    <property type="entry name" value="ATPASE"/>
    <property type="match status" value="1"/>
</dbReference>
<dbReference type="Pfam" id="PF13635">
    <property type="entry name" value="DUF4143"/>
    <property type="match status" value="1"/>
</dbReference>
<evidence type="ECO:0000313" key="4">
    <source>
        <dbReference type="Proteomes" id="UP000823909"/>
    </source>
</evidence>
<proteinExistence type="predicted"/>
<dbReference type="Pfam" id="PF13173">
    <property type="entry name" value="AAA_14"/>
    <property type="match status" value="1"/>
</dbReference>
<reference evidence="3" key="1">
    <citation type="journal article" date="2021" name="PeerJ">
        <title>Extensive microbial diversity within the chicken gut microbiome revealed by metagenomics and culture.</title>
        <authorList>
            <person name="Gilroy R."/>
            <person name="Ravi A."/>
            <person name="Getino M."/>
            <person name="Pursley I."/>
            <person name="Horton D.L."/>
            <person name="Alikhan N.F."/>
            <person name="Baker D."/>
            <person name="Gharbi K."/>
            <person name="Hall N."/>
            <person name="Watson M."/>
            <person name="Adriaenssens E.M."/>
            <person name="Foster-Nyarko E."/>
            <person name="Jarju S."/>
            <person name="Secka A."/>
            <person name="Antonio M."/>
            <person name="Oren A."/>
            <person name="Chaudhuri R.R."/>
            <person name="La Ragione R."/>
            <person name="Hildebrand F."/>
            <person name="Pallen M.J."/>
        </authorList>
    </citation>
    <scope>NUCLEOTIDE SEQUENCE</scope>
    <source>
        <strain evidence="3">ChiBcec15-3976</strain>
    </source>
</reference>
<dbReference type="InterPro" id="IPR027417">
    <property type="entry name" value="P-loop_NTPase"/>
</dbReference>
<dbReference type="InterPro" id="IPR041682">
    <property type="entry name" value="AAA_14"/>
</dbReference>
<sequence length="490" mass="56140">MSIVNDEQVTKVLRQYNPWWRTPSAIKEESKPQKRLAYYEALKTLTHRSIRRFAVLSGMRRVGKTTILYQIIDHLIDEGVNPRNILYATFDNPILKLVNAENVLSIYEAMYPTTGTRYIFFDEVQYTDNWELWMKVIYDSRKDIRLIATGSASPVLEKGSADSGTGRWSVLKIPTMSFYEYCRLLDLDLPLMPDDLRLSELKKMRPAQLGDLMDQFTPLQNHFNRYLMIGGFPELVLSDDDAYAQRMLREDVVDKVIKRDVLSLFNIRSPLLMEKLFLYLCMNSTEIFNATTAAKELENTSVTTIESYIKALEMSNLIYLAKPMDVGRKGALKGKPKIFIADAAIRNAVLMIDDVLSDEKELGAMVETTVYKHMVSFYQGSPASLGYFRKAKNNQKEVDVVVELPRQKILCEVKYRNNSHIAMTDAIVELCRDEKSKVTDAFLITKRLDDFGIAKHETKVPILRVPAIAFLYILGKAEAQIFPGGVRVKF</sequence>
<dbReference type="InterPro" id="IPR025420">
    <property type="entry name" value="DUF4143"/>
</dbReference>
<organism evidence="3 4">
    <name type="scientific">Candidatus Mediterraneibacter quadrami</name>
    <dbReference type="NCBI Taxonomy" id="2838684"/>
    <lineage>
        <taxon>Bacteria</taxon>
        <taxon>Bacillati</taxon>
        <taxon>Bacillota</taxon>
        <taxon>Clostridia</taxon>
        <taxon>Lachnospirales</taxon>
        <taxon>Lachnospiraceae</taxon>
        <taxon>Mediterraneibacter</taxon>
    </lineage>
</organism>
<gene>
    <name evidence="3" type="ORF">H9910_05575</name>
</gene>
<dbReference type="GO" id="GO:0005524">
    <property type="term" value="F:ATP binding"/>
    <property type="evidence" value="ECO:0007669"/>
    <property type="project" value="UniProtKB-KW"/>
</dbReference>
<name>A0A9D2RES5_9FIRM</name>
<comment type="caution">
    <text evidence="3">The sequence shown here is derived from an EMBL/GenBank/DDBJ whole genome shotgun (WGS) entry which is preliminary data.</text>
</comment>
<dbReference type="EMBL" id="DWUU01000035">
    <property type="protein sequence ID" value="HJD42460.1"/>
    <property type="molecule type" value="Genomic_DNA"/>
</dbReference>
<feature type="domain" description="DUF4143" evidence="2">
    <location>
        <begin position="258"/>
        <end position="416"/>
    </location>
</feature>
<evidence type="ECO:0000313" key="3">
    <source>
        <dbReference type="EMBL" id="HJD42460.1"/>
    </source>
</evidence>
<evidence type="ECO:0000259" key="2">
    <source>
        <dbReference type="Pfam" id="PF13635"/>
    </source>
</evidence>